<evidence type="ECO:0000313" key="2">
    <source>
        <dbReference type="Proteomes" id="UP000709466"/>
    </source>
</evidence>
<name>A0ABX0VXH5_9RHOB</name>
<reference evidence="1 2" key="1">
    <citation type="submission" date="2020-03" db="EMBL/GenBank/DDBJ databases">
        <title>Bacterial isolates of synthetic phycosphere.</title>
        <authorList>
            <person name="Fu H."/>
            <person name="Moran M.A."/>
        </authorList>
    </citation>
    <scope>NUCLEOTIDE SEQUENCE [LARGE SCALE GENOMIC DNA]</scope>
    <source>
        <strain evidence="1 2">HF1</strain>
    </source>
</reference>
<sequence>MLRRLVLTGLVCVTVTGCARIAESRLNPMNWFGRSQAVAAQPQDIRPLVPEGRRTVTVDQRVLIDTVTDVRIERMPDGAIIRATGYGATGGSYNAELVLESVDGGNLVYGFRVMPSNTSGNGRVTVATVLTNAELAATRSVTVRGATGAQRTSR</sequence>
<dbReference type="PROSITE" id="PS51257">
    <property type="entry name" value="PROKAR_LIPOPROTEIN"/>
    <property type="match status" value="1"/>
</dbReference>
<gene>
    <name evidence="1" type="ORF">HCZ30_10085</name>
</gene>
<evidence type="ECO:0000313" key="1">
    <source>
        <dbReference type="EMBL" id="NIY72779.1"/>
    </source>
</evidence>
<proteinExistence type="predicted"/>
<keyword evidence="2" id="KW-1185">Reference proteome</keyword>
<comment type="caution">
    <text evidence="1">The sequence shown here is derived from an EMBL/GenBank/DDBJ whole genome shotgun (WGS) entry which is preliminary data.</text>
</comment>
<dbReference type="EMBL" id="JAATOP010000006">
    <property type="protein sequence ID" value="NIY72779.1"/>
    <property type="molecule type" value="Genomic_DNA"/>
</dbReference>
<organism evidence="1 2">
    <name type="scientific">Marivivens donghaensis</name>
    <dbReference type="NCBI Taxonomy" id="1699413"/>
    <lineage>
        <taxon>Bacteria</taxon>
        <taxon>Pseudomonadati</taxon>
        <taxon>Pseudomonadota</taxon>
        <taxon>Alphaproteobacteria</taxon>
        <taxon>Rhodobacterales</taxon>
        <taxon>Paracoccaceae</taxon>
        <taxon>Marivivens group</taxon>
        <taxon>Marivivens</taxon>
    </lineage>
</organism>
<evidence type="ECO:0008006" key="3">
    <source>
        <dbReference type="Google" id="ProtNLM"/>
    </source>
</evidence>
<dbReference type="Proteomes" id="UP000709466">
    <property type="component" value="Unassembled WGS sequence"/>
</dbReference>
<dbReference type="RefSeq" id="WP_167638168.1">
    <property type="nucleotide sequence ID" value="NZ_JAATOP010000006.1"/>
</dbReference>
<protein>
    <recommendedName>
        <fullName evidence="3">Lipoprotein</fullName>
    </recommendedName>
</protein>
<accession>A0ABX0VXH5</accession>